<dbReference type="InterPro" id="IPR001660">
    <property type="entry name" value="SAM"/>
</dbReference>
<organism evidence="3 4">
    <name type="scientific">Geodia barretti</name>
    <name type="common">Barrett's horny sponge</name>
    <dbReference type="NCBI Taxonomy" id="519541"/>
    <lineage>
        <taxon>Eukaryota</taxon>
        <taxon>Metazoa</taxon>
        <taxon>Porifera</taxon>
        <taxon>Demospongiae</taxon>
        <taxon>Heteroscleromorpha</taxon>
        <taxon>Tetractinellida</taxon>
        <taxon>Astrophorina</taxon>
        <taxon>Geodiidae</taxon>
        <taxon>Geodia</taxon>
    </lineage>
</organism>
<dbReference type="SUPFAM" id="SSF47576">
    <property type="entry name" value="Calponin-homology domain, CH-domain"/>
    <property type="match status" value="1"/>
</dbReference>
<reference evidence="3" key="1">
    <citation type="submission" date="2023-03" db="EMBL/GenBank/DDBJ databases">
        <authorList>
            <person name="Steffen K."/>
            <person name="Cardenas P."/>
        </authorList>
    </citation>
    <scope>NUCLEOTIDE SEQUENCE</scope>
</reference>
<name>A0AA35S204_GEOBA</name>
<dbReference type="Proteomes" id="UP001174909">
    <property type="component" value="Unassembled WGS sequence"/>
</dbReference>
<dbReference type="SUPFAM" id="SSF47769">
    <property type="entry name" value="SAM/Pointed domain"/>
    <property type="match status" value="1"/>
</dbReference>
<dbReference type="CDD" id="cd09487">
    <property type="entry name" value="SAM_superfamily"/>
    <property type="match status" value="1"/>
</dbReference>
<feature type="compositionally biased region" description="Polar residues" evidence="1">
    <location>
        <begin position="474"/>
        <end position="485"/>
    </location>
</feature>
<keyword evidence="4" id="KW-1185">Reference proteome</keyword>
<feature type="region of interest" description="Disordered" evidence="1">
    <location>
        <begin position="437"/>
        <end position="569"/>
    </location>
</feature>
<feature type="domain" description="Calponin-homology (CH)" evidence="2">
    <location>
        <begin position="1"/>
        <end position="78"/>
    </location>
</feature>
<feature type="compositionally biased region" description="Polar residues" evidence="1">
    <location>
        <begin position="81"/>
        <end position="93"/>
    </location>
</feature>
<feature type="compositionally biased region" description="Low complexity" evidence="1">
    <location>
        <begin position="501"/>
        <end position="510"/>
    </location>
</feature>
<feature type="compositionally biased region" description="Low complexity" evidence="1">
    <location>
        <begin position="447"/>
        <end position="458"/>
    </location>
</feature>
<dbReference type="InterPro" id="IPR013761">
    <property type="entry name" value="SAM/pointed_sf"/>
</dbReference>
<feature type="compositionally biased region" description="Polar residues" evidence="1">
    <location>
        <begin position="245"/>
        <end position="259"/>
    </location>
</feature>
<evidence type="ECO:0000313" key="3">
    <source>
        <dbReference type="EMBL" id="CAI8021960.1"/>
    </source>
</evidence>
<comment type="caution">
    <text evidence="3">The sequence shown here is derived from an EMBL/GenBank/DDBJ whole genome shotgun (WGS) entry which is preliminary data.</text>
</comment>
<evidence type="ECO:0000256" key="1">
    <source>
        <dbReference type="SAM" id="MobiDB-lite"/>
    </source>
</evidence>
<evidence type="ECO:0000313" key="4">
    <source>
        <dbReference type="Proteomes" id="UP001174909"/>
    </source>
</evidence>
<feature type="compositionally biased region" description="Pro residues" evidence="1">
    <location>
        <begin position="526"/>
        <end position="541"/>
    </location>
</feature>
<feature type="compositionally biased region" description="Low complexity" evidence="1">
    <location>
        <begin position="329"/>
        <end position="344"/>
    </location>
</feature>
<dbReference type="InterPro" id="IPR001715">
    <property type="entry name" value="CH_dom"/>
</dbReference>
<dbReference type="Pfam" id="PF00307">
    <property type="entry name" value="CH"/>
    <property type="match status" value="1"/>
</dbReference>
<dbReference type="SMART" id="SM00454">
    <property type="entry name" value="SAM"/>
    <property type="match status" value="1"/>
</dbReference>
<dbReference type="Gene3D" id="1.10.418.10">
    <property type="entry name" value="Calponin-like domain"/>
    <property type="match status" value="1"/>
</dbReference>
<dbReference type="EMBL" id="CASHTH010001924">
    <property type="protein sequence ID" value="CAI8021960.1"/>
    <property type="molecule type" value="Genomic_DNA"/>
</dbReference>
<feature type="region of interest" description="Disordered" evidence="1">
    <location>
        <begin position="81"/>
        <end position="113"/>
    </location>
</feature>
<feature type="region of interest" description="Disordered" evidence="1">
    <location>
        <begin position="225"/>
        <end position="375"/>
    </location>
</feature>
<dbReference type="InterPro" id="IPR036872">
    <property type="entry name" value="CH_dom_sf"/>
</dbReference>
<dbReference type="PROSITE" id="PS50021">
    <property type="entry name" value="CH"/>
    <property type="match status" value="1"/>
</dbReference>
<feature type="compositionally biased region" description="Basic and acidic residues" evidence="1">
    <location>
        <begin position="283"/>
        <end position="296"/>
    </location>
</feature>
<evidence type="ECO:0000259" key="2">
    <source>
        <dbReference type="PROSITE" id="PS50021"/>
    </source>
</evidence>
<dbReference type="Pfam" id="PF00536">
    <property type="entry name" value="SAM_1"/>
    <property type="match status" value="1"/>
</dbReference>
<protein>
    <submittedName>
        <fullName evidence="3">Neuron navigator 2</fullName>
    </submittedName>
</protein>
<dbReference type="AlphaFoldDB" id="A0AA35S204"/>
<feature type="compositionally biased region" description="Basic and acidic residues" evidence="1">
    <location>
        <begin position="488"/>
        <end position="500"/>
    </location>
</feature>
<accession>A0AA35S204</accession>
<proteinExistence type="predicted"/>
<gene>
    <name evidence="3" type="ORF">GBAR_LOCUS12937</name>
</gene>
<dbReference type="Gene3D" id="1.10.150.50">
    <property type="entry name" value="Transcription Factor, Ets-1"/>
    <property type="match status" value="1"/>
</dbReference>
<sequence>MTDGITLHNLVQALAKEDLPKHFPNPIMRVQKLENLQVCLKYLDEKGVSVKGIHANDIAGGNMKTILAICHALKRFFTTTKSPKSNGSGQSLPTPHPSSSSSSSSSPAGGGKLSFSSLDREDVALLGWLGEIVHRDIPNYTLLYDGKILCDLANEVKSGAVSELDIISGSAPERLQIAFNAIEASIFVRPHNLSIVQVPGGSEDTRLRHYLHSCRSVYLQMAEVRRRRTGSGGGGRKRGEAGRNMSKQQRHSALSSPSKMNREQVFESLRSLSRSHAPGASMEQKEKAKVEARSLEGLRQQRKNGDTIPVTEQNQKKGGRATGEQTVGSNRRSSSTDSLSSAATEKLSSAAVRKPNGSGWKSLHGSHERLSQNQRQQAIRPFTEIYISGDQSFSFSGPLGGGTSGGSRLNKSIDLLVSPEDWELDGIAGRATHEAALSLSQPDHPRSSPSPSQLPAPSLTHGLSRSVEHGLDPSPTTTRQLSTPSPRYHSDLESSPHRSSDSNTTSRGSSYTLPRTKKQSLSLSPPSSPTPPPPPSVPPPSTVNQPTFLAPGGARQGRKLPPAYPVPEGDSVATEINDLHDRIALLSNQILYEKADVFTHLHRAVIRERKRRQAVEKQLKDFTMLARRLARHYDNLFMQLGREVASLRQEVSGSKVMREGEENRFGSGSGNRLYLTREIDQLREQVAKLMSQHDLRSSRTSLPGSAQPHPEHLFLRKRANSDASLHGPFMTGPHSSFKKVSKFFGEEPPRVETIKTFLEGLGYSHLLPTFAVHQISLAELHQMTGDHLEILGIPLGPRVRIMSELTKLEPLDQHLDIV</sequence>